<accession>A0ABV3PYP9</accession>
<dbReference type="PROSITE" id="PS51257">
    <property type="entry name" value="PROKAR_LIPOPROTEIN"/>
    <property type="match status" value="1"/>
</dbReference>
<feature type="chain" id="PRO_5045060474" description="ABC transporter periplasmic binding protein yphF" evidence="1">
    <location>
        <begin position="24"/>
        <end position="237"/>
    </location>
</feature>
<evidence type="ECO:0008006" key="4">
    <source>
        <dbReference type="Google" id="ProtNLM"/>
    </source>
</evidence>
<gene>
    <name evidence="2" type="ORF">AB1471_00225</name>
</gene>
<dbReference type="RefSeq" id="WP_367777506.1">
    <property type="nucleotide sequence ID" value="NZ_JBFMIA010000001.1"/>
</dbReference>
<sequence>MKKYSAILAIICTVLLLTGCMYPAQQKSENELPYEDQIATVQQAIDQFQEESGGLLPIRTVEEDTPIYQKYLIDYSKLKPRYLKQLPGNAYENGGVFQYTLTNVEEDPTVRIFDLRIAETIRTLNVRIQANQGVPFKEALGDNVFTINYEKLGYKEDPMVLSPFTNKELPLVASGDGTIYVDYITDLYQIAQEQELTLEQSDEDIRSILLNGSMFVPAYSFPYAVNEENKIIYSNPS</sequence>
<evidence type="ECO:0000256" key="1">
    <source>
        <dbReference type="SAM" id="SignalP"/>
    </source>
</evidence>
<keyword evidence="3" id="KW-1185">Reference proteome</keyword>
<protein>
    <recommendedName>
        <fullName evidence="4">ABC transporter periplasmic binding protein yphF</fullName>
    </recommendedName>
</protein>
<evidence type="ECO:0000313" key="2">
    <source>
        <dbReference type="EMBL" id="MEW9500221.1"/>
    </source>
</evidence>
<keyword evidence="1" id="KW-0732">Signal</keyword>
<dbReference type="Proteomes" id="UP001556040">
    <property type="component" value="Unassembled WGS sequence"/>
</dbReference>
<name>A0ABV3PYP9_9BACL</name>
<evidence type="ECO:0000313" key="3">
    <source>
        <dbReference type="Proteomes" id="UP001556040"/>
    </source>
</evidence>
<dbReference type="EMBL" id="JBFMIA010000001">
    <property type="protein sequence ID" value="MEW9500221.1"/>
    <property type="molecule type" value="Genomic_DNA"/>
</dbReference>
<feature type="signal peptide" evidence="1">
    <location>
        <begin position="1"/>
        <end position="23"/>
    </location>
</feature>
<comment type="caution">
    <text evidence="2">The sequence shown here is derived from an EMBL/GenBank/DDBJ whole genome shotgun (WGS) entry which is preliminary data.</text>
</comment>
<reference evidence="2 3" key="1">
    <citation type="journal article" date="1979" name="Int. J. Syst. Evol. Microbiol.">
        <title>Bacillus globisporus subsp. marinus subsp. nov.</title>
        <authorList>
            <person name="Liu H."/>
        </authorList>
    </citation>
    <scope>NUCLEOTIDE SEQUENCE [LARGE SCALE GENOMIC DNA]</scope>
    <source>
        <strain evidence="2 3">DSM 1297</strain>
    </source>
</reference>
<proteinExistence type="predicted"/>
<organism evidence="2 3">
    <name type="scientific">Jeotgalibacillus marinus</name>
    <dbReference type="NCBI Taxonomy" id="86667"/>
    <lineage>
        <taxon>Bacteria</taxon>
        <taxon>Bacillati</taxon>
        <taxon>Bacillota</taxon>
        <taxon>Bacilli</taxon>
        <taxon>Bacillales</taxon>
        <taxon>Caryophanaceae</taxon>
        <taxon>Jeotgalibacillus</taxon>
    </lineage>
</organism>